<dbReference type="GeneID" id="111298324"/>
<dbReference type="RefSeq" id="XP_022748821.1">
    <property type="nucleotide sequence ID" value="XM_022893086.1"/>
</dbReference>
<feature type="domain" description="RNase H type-1" evidence="7">
    <location>
        <begin position="121"/>
        <end position="227"/>
    </location>
</feature>
<evidence type="ECO:0000256" key="3">
    <source>
        <dbReference type="ARBA" id="ARBA00022722"/>
    </source>
</evidence>
<proteinExistence type="predicted"/>
<dbReference type="AlphaFoldDB" id="A0A6P5Z8S6"/>
<keyword evidence="3" id="KW-0540">Nuclease</keyword>
<evidence type="ECO:0000313" key="10">
    <source>
        <dbReference type="RefSeq" id="XP_022748821.1"/>
    </source>
</evidence>
<evidence type="ECO:0000256" key="1">
    <source>
        <dbReference type="ARBA" id="ARBA00022679"/>
    </source>
</evidence>
<evidence type="ECO:0000256" key="4">
    <source>
        <dbReference type="ARBA" id="ARBA00022759"/>
    </source>
</evidence>
<dbReference type="InterPro" id="IPR012337">
    <property type="entry name" value="RNaseH-like_sf"/>
</dbReference>
<keyword evidence="9" id="KW-1185">Reference proteome</keyword>
<dbReference type="InterPro" id="IPR002156">
    <property type="entry name" value="RNaseH_domain"/>
</dbReference>
<evidence type="ECO:0000313" key="9">
    <source>
        <dbReference type="Proteomes" id="UP000515121"/>
    </source>
</evidence>
<dbReference type="PANTHER" id="PTHR48475:SF1">
    <property type="entry name" value="RNASE H TYPE-1 DOMAIN-CONTAINING PROTEIN"/>
    <property type="match status" value="1"/>
</dbReference>
<dbReference type="InterPro" id="IPR041373">
    <property type="entry name" value="RT_RNaseH"/>
</dbReference>
<dbReference type="CDD" id="cd09279">
    <property type="entry name" value="RNase_HI_like"/>
    <property type="match status" value="1"/>
</dbReference>
<dbReference type="Pfam" id="PF17917">
    <property type="entry name" value="RT_RNaseH"/>
    <property type="match status" value="1"/>
</dbReference>
<evidence type="ECO:0000259" key="8">
    <source>
        <dbReference type="Pfam" id="PF17917"/>
    </source>
</evidence>
<dbReference type="OrthoDB" id="1736889at2759"/>
<dbReference type="Gene3D" id="3.30.420.10">
    <property type="entry name" value="Ribonuclease H-like superfamily/Ribonuclease H"/>
    <property type="match status" value="1"/>
</dbReference>
<accession>A0A6P5Z8S6</accession>
<dbReference type="SUPFAM" id="SSF53098">
    <property type="entry name" value="Ribonuclease H-like"/>
    <property type="match status" value="1"/>
</dbReference>
<dbReference type="Proteomes" id="UP000515121">
    <property type="component" value="Unplaced"/>
</dbReference>
<evidence type="ECO:0000256" key="5">
    <source>
        <dbReference type="ARBA" id="ARBA00022801"/>
    </source>
</evidence>
<keyword evidence="5" id="KW-0378">Hydrolase</keyword>
<dbReference type="GO" id="GO:0004523">
    <property type="term" value="F:RNA-DNA hybrid ribonuclease activity"/>
    <property type="evidence" value="ECO:0007669"/>
    <property type="project" value="InterPro"/>
</dbReference>
<name>A0A6P5Z8S6_DURZI</name>
<reference evidence="10" key="1">
    <citation type="submission" date="2025-08" db="UniProtKB">
        <authorList>
            <consortium name="RefSeq"/>
        </authorList>
    </citation>
    <scope>IDENTIFICATION</scope>
    <source>
        <tissue evidence="10">Fruit stalk</tissue>
    </source>
</reference>
<evidence type="ECO:0000256" key="6">
    <source>
        <dbReference type="ARBA" id="ARBA00022918"/>
    </source>
</evidence>
<sequence>MVDQSFLPIFPISLTFRIPNECEDEIDKKEKAIYYMSKKFTEYNSKYSSLEKICYALAWTTKRLKQYMLYYIDRAIDDYKPMKLNFSNDELMAISRIKEDNSKEKIWRMYFDGTANAMRHGINAILISPIKHYYPVTTRLNFNCTNNVIEYKAYVMGQHVALDKKIKMLKMFEDSTLVIYQLKDEWKTRYSKLILYHKYILKLCKQFKAIQFEHLPREENQITNALTTLAIMVQNGDTIKIQPIKLNIKDMPVHCAKLKRGKRCPLLIS</sequence>
<gene>
    <name evidence="10" type="primary">LOC111298324</name>
</gene>
<keyword evidence="6" id="KW-0695">RNA-directed DNA polymerase</keyword>
<dbReference type="KEGG" id="dzi:111298324"/>
<organism evidence="9 10">
    <name type="scientific">Durio zibethinus</name>
    <name type="common">Durian</name>
    <dbReference type="NCBI Taxonomy" id="66656"/>
    <lineage>
        <taxon>Eukaryota</taxon>
        <taxon>Viridiplantae</taxon>
        <taxon>Streptophyta</taxon>
        <taxon>Embryophyta</taxon>
        <taxon>Tracheophyta</taxon>
        <taxon>Spermatophyta</taxon>
        <taxon>Magnoliopsida</taxon>
        <taxon>eudicotyledons</taxon>
        <taxon>Gunneridae</taxon>
        <taxon>Pentapetalae</taxon>
        <taxon>rosids</taxon>
        <taxon>malvids</taxon>
        <taxon>Malvales</taxon>
        <taxon>Malvaceae</taxon>
        <taxon>Helicteroideae</taxon>
        <taxon>Durio</taxon>
    </lineage>
</organism>
<dbReference type="PANTHER" id="PTHR48475">
    <property type="entry name" value="RIBONUCLEASE H"/>
    <property type="match status" value="1"/>
</dbReference>
<dbReference type="GO" id="GO:0003964">
    <property type="term" value="F:RNA-directed DNA polymerase activity"/>
    <property type="evidence" value="ECO:0007669"/>
    <property type="project" value="UniProtKB-KW"/>
</dbReference>
<protein>
    <submittedName>
        <fullName evidence="10">Uncharacterized protein LOC111298324</fullName>
    </submittedName>
</protein>
<dbReference type="Pfam" id="PF13456">
    <property type="entry name" value="RVT_3"/>
    <property type="match status" value="1"/>
</dbReference>
<evidence type="ECO:0000259" key="7">
    <source>
        <dbReference type="Pfam" id="PF13456"/>
    </source>
</evidence>
<keyword evidence="2" id="KW-0548">Nucleotidyltransferase</keyword>
<evidence type="ECO:0000256" key="2">
    <source>
        <dbReference type="ARBA" id="ARBA00022695"/>
    </source>
</evidence>
<feature type="domain" description="Reverse transcriptase RNase H-like" evidence="8">
    <location>
        <begin position="26"/>
        <end position="90"/>
    </location>
</feature>
<keyword evidence="1" id="KW-0808">Transferase</keyword>
<dbReference type="InterPro" id="IPR036397">
    <property type="entry name" value="RNaseH_sf"/>
</dbReference>
<keyword evidence="4" id="KW-0255">Endonuclease</keyword>
<dbReference type="GO" id="GO:0003676">
    <property type="term" value="F:nucleic acid binding"/>
    <property type="evidence" value="ECO:0007669"/>
    <property type="project" value="InterPro"/>
</dbReference>